<dbReference type="GO" id="GO:0098796">
    <property type="term" value="C:membrane protein complex"/>
    <property type="evidence" value="ECO:0007669"/>
    <property type="project" value="UniProtKB-ARBA"/>
</dbReference>
<dbReference type="InterPro" id="IPR027417">
    <property type="entry name" value="P-loop_NTPase"/>
</dbReference>
<comment type="similarity">
    <text evidence="4">Belongs to the ABC transporter superfamily. Macrolide exporter (TC 3.A.1.122) family.</text>
</comment>
<dbReference type="Gene3D" id="3.40.50.300">
    <property type="entry name" value="P-loop containing nucleotide triphosphate hydrolases"/>
    <property type="match status" value="1"/>
</dbReference>
<dbReference type="InterPro" id="IPR017911">
    <property type="entry name" value="MacB-like_ATP-bd"/>
</dbReference>
<evidence type="ECO:0000256" key="3">
    <source>
        <dbReference type="ARBA" id="ARBA00022840"/>
    </source>
</evidence>
<evidence type="ECO:0000256" key="2">
    <source>
        <dbReference type="ARBA" id="ARBA00022741"/>
    </source>
</evidence>
<dbReference type="GO" id="GO:0005524">
    <property type="term" value="F:ATP binding"/>
    <property type="evidence" value="ECO:0007669"/>
    <property type="project" value="UniProtKB-KW"/>
</dbReference>
<dbReference type="Proteomes" id="UP000539642">
    <property type="component" value="Unassembled WGS sequence"/>
</dbReference>
<sequence>MKTMLLQARKIRKNYVLGGGEIEVVRGIDLDVSAGDFVSIMGTSGSGKSTLLHILGGLARPDSGSYLLGAKDMLTLSDDELSWVRAHWVGFVFQTFDLLAELDVRDNVALPFLYHHALPDDRERRVDAAIDRVGLGHRQRHRPMELSGGEMQRVAIARALVIAPKLILADEPTGNLDTRNSNEILHLFKELNDTGTTIVMVTHDHQVASYSKKIMIMEDGLLSVS</sequence>
<keyword evidence="6" id="KW-0449">Lipoprotein</keyword>
<reference evidence="6 7" key="1">
    <citation type="submission" date="2020-08" db="EMBL/GenBank/DDBJ databases">
        <title>Genomic Encyclopedia of Type Strains, Phase IV (KMG-IV): sequencing the most valuable type-strain genomes for metagenomic binning, comparative biology and taxonomic classification.</title>
        <authorList>
            <person name="Goeker M."/>
        </authorList>
    </citation>
    <scope>NUCLEOTIDE SEQUENCE [LARGE SCALE GENOMIC DNA]</scope>
    <source>
        <strain evidence="6 7">DSM 28570</strain>
    </source>
</reference>
<dbReference type="InterPro" id="IPR015854">
    <property type="entry name" value="ABC_transpr_LolD-like"/>
</dbReference>
<dbReference type="GO" id="GO:0016887">
    <property type="term" value="F:ATP hydrolysis activity"/>
    <property type="evidence" value="ECO:0007669"/>
    <property type="project" value="InterPro"/>
</dbReference>
<evidence type="ECO:0000313" key="6">
    <source>
        <dbReference type="EMBL" id="MBB5346580.1"/>
    </source>
</evidence>
<dbReference type="PANTHER" id="PTHR24220:SF86">
    <property type="entry name" value="ABC TRANSPORTER ABCH.1"/>
    <property type="match status" value="1"/>
</dbReference>
<dbReference type="PANTHER" id="PTHR24220">
    <property type="entry name" value="IMPORT ATP-BINDING PROTEIN"/>
    <property type="match status" value="1"/>
</dbReference>
<dbReference type="SMART" id="SM00382">
    <property type="entry name" value="AAA"/>
    <property type="match status" value="1"/>
</dbReference>
<dbReference type="RefSeq" id="WP_240191576.1">
    <property type="nucleotide sequence ID" value="NZ_JACHEO010000001.1"/>
</dbReference>
<keyword evidence="1" id="KW-0813">Transport</keyword>
<organism evidence="6 7">
    <name type="scientific">Desulfoprunum benzoelyticum</name>
    <dbReference type="NCBI Taxonomy" id="1506996"/>
    <lineage>
        <taxon>Bacteria</taxon>
        <taxon>Pseudomonadati</taxon>
        <taxon>Thermodesulfobacteriota</taxon>
        <taxon>Desulfobulbia</taxon>
        <taxon>Desulfobulbales</taxon>
        <taxon>Desulfobulbaceae</taxon>
        <taxon>Desulfoprunum</taxon>
    </lineage>
</organism>
<dbReference type="PROSITE" id="PS00211">
    <property type="entry name" value="ABC_TRANSPORTER_1"/>
    <property type="match status" value="1"/>
</dbReference>
<dbReference type="PROSITE" id="PS50893">
    <property type="entry name" value="ABC_TRANSPORTER_2"/>
    <property type="match status" value="1"/>
</dbReference>
<gene>
    <name evidence="6" type="ORF">HNQ81_000287</name>
</gene>
<keyword evidence="7" id="KW-1185">Reference proteome</keyword>
<dbReference type="GO" id="GO:0022857">
    <property type="term" value="F:transmembrane transporter activity"/>
    <property type="evidence" value="ECO:0007669"/>
    <property type="project" value="UniProtKB-ARBA"/>
</dbReference>
<dbReference type="EMBL" id="JACHEO010000001">
    <property type="protein sequence ID" value="MBB5346580.1"/>
    <property type="molecule type" value="Genomic_DNA"/>
</dbReference>
<dbReference type="AlphaFoldDB" id="A0A840UYK1"/>
<accession>A0A840UYK1</accession>
<evidence type="ECO:0000259" key="5">
    <source>
        <dbReference type="PROSITE" id="PS50893"/>
    </source>
</evidence>
<evidence type="ECO:0000313" key="7">
    <source>
        <dbReference type="Proteomes" id="UP000539642"/>
    </source>
</evidence>
<name>A0A840UYK1_9BACT</name>
<dbReference type="InterPro" id="IPR003593">
    <property type="entry name" value="AAA+_ATPase"/>
</dbReference>
<dbReference type="InterPro" id="IPR017871">
    <property type="entry name" value="ABC_transporter-like_CS"/>
</dbReference>
<dbReference type="Pfam" id="PF00005">
    <property type="entry name" value="ABC_tran"/>
    <property type="match status" value="1"/>
</dbReference>
<dbReference type="CDD" id="cd03255">
    <property type="entry name" value="ABC_MJ0796_LolCDE_FtsE"/>
    <property type="match status" value="1"/>
</dbReference>
<dbReference type="SUPFAM" id="SSF52540">
    <property type="entry name" value="P-loop containing nucleoside triphosphate hydrolases"/>
    <property type="match status" value="1"/>
</dbReference>
<feature type="domain" description="ABC transporter" evidence="5">
    <location>
        <begin position="6"/>
        <end position="224"/>
    </location>
</feature>
<keyword evidence="3" id="KW-0067">ATP-binding</keyword>
<protein>
    <submittedName>
        <fullName evidence="6">ABC-type lipoprotein export system ATPase subunit</fullName>
    </submittedName>
</protein>
<evidence type="ECO:0000256" key="1">
    <source>
        <dbReference type="ARBA" id="ARBA00022448"/>
    </source>
</evidence>
<proteinExistence type="inferred from homology"/>
<dbReference type="InterPro" id="IPR003439">
    <property type="entry name" value="ABC_transporter-like_ATP-bd"/>
</dbReference>
<keyword evidence="2" id="KW-0547">Nucleotide-binding</keyword>
<dbReference type="GO" id="GO:0005886">
    <property type="term" value="C:plasma membrane"/>
    <property type="evidence" value="ECO:0007669"/>
    <property type="project" value="TreeGrafter"/>
</dbReference>
<comment type="caution">
    <text evidence="6">The sequence shown here is derived from an EMBL/GenBank/DDBJ whole genome shotgun (WGS) entry which is preliminary data.</text>
</comment>
<evidence type="ECO:0000256" key="4">
    <source>
        <dbReference type="ARBA" id="ARBA00038388"/>
    </source>
</evidence>
<dbReference type="FunFam" id="3.40.50.300:FF:000032">
    <property type="entry name" value="Export ABC transporter ATP-binding protein"/>
    <property type="match status" value="1"/>
</dbReference>